<sequence length="146" mass="15936">MSSSAVIQSLLGKWKDSSADAENLEAYLKAIGMPDEAVKAACQSEATTEWTVDGDAVTYSFESSFKPGSVRSITFQLGQPFEENTITGRSLQTTYTEEGGKLVKRQIGEPFNCTITTEIVEPGLIVETMVCDSNPPTSCKRKLRKQ</sequence>
<dbReference type="GO" id="GO:0008289">
    <property type="term" value="F:lipid binding"/>
    <property type="evidence" value="ECO:0007669"/>
    <property type="project" value="UniProtKB-KW"/>
</dbReference>
<dbReference type="Gene3D" id="2.40.128.20">
    <property type="match status" value="1"/>
</dbReference>
<dbReference type="InterPro" id="IPR031259">
    <property type="entry name" value="ILBP"/>
</dbReference>
<dbReference type="OrthoDB" id="412780at2759"/>
<dbReference type="PANTHER" id="PTHR11955">
    <property type="entry name" value="FATTY ACID BINDING PROTEIN"/>
    <property type="match status" value="1"/>
</dbReference>
<dbReference type="EMBL" id="VXIV02002559">
    <property type="protein sequence ID" value="KAF6024581.1"/>
    <property type="molecule type" value="Genomic_DNA"/>
</dbReference>
<accession>A0A7J7JG46</accession>
<dbReference type="Proteomes" id="UP000593567">
    <property type="component" value="Unassembled WGS sequence"/>
</dbReference>
<dbReference type="Pfam" id="PF14651">
    <property type="entry name" value="Lipocalin_7"/>
    <property type="match status" value="1"/>
</dbReference>
<name>A0A7J7JG46_BUGNE</name>
<dbReference type="CDD" id="cd00742">
    <property type="entry name" value="FABP"/>
    <property type="match status" value="1"/>
</dbReference>
<reference evidence="2" key="1">
    <citation type="submission" date="2020-06" db="EMBL/GenBank/DDBJ databases">
        <title>Draft genome of Bugula neritina, a colonial animal packing powerful symbionts and potential medicines.</title>
        <authorList>
            <person name="Rayko M."/>
        </authorList>
    </citation>
    <scope>NUCLEOTIDE SEQUENCE [LARGE SCALE GENOMIC DNA]</scope>
    <source>
        <strain evidence="2">Kwan_BN1</strain>
    </source>
</reference>
<protein>
    <submittedName>
        <fullName evidence="2">Uncharacterized protein</fullName>
    </submittedName>
</protein>
<comment type="caution">
    <text evidence="2">The sequence shown here is derived from an EMBL/GenBank/DDBJ whole genome shotgun (WGS) entry which is preliminary data.</text>
</comment>
<dbReference type="SUPFAM" id="SSF50814">
    <property type="entry name" value="Lipocalins"/>
    <property type="match status" value="1"/>
</dbReference>
<dbReference type="AlphaFoldDB" id="A0A7J7JG46"/>
<comment type="similarity">
    <text evidence="1">Belongs to the calycin superfamily. Fatty-acid binding protein (FABP) family.</text>
</comment>
<gene>
    <name evidence="2" type="ORF">EB796_017141</name>
</gene>
<organism evidence="2 3">
    <name type="scientific">Bugula neritina</name>
    <name type="common">Brown bryozoan</name>
    <name type="synonym">Sertularia neritina</name>
    <dbReference type="NCBI Taxonomy" id="10212"/>
    <lineage>
        <taxon>Eukaryota</taxon>
        <taxon>Metazoa</taxon>
        <taxon>Spiralia</taxon>
        <taxon>Lophotrochozoa</taxon>
        <taxon>Bryozoa</taxon>
        <taxon>Gymnolaemata</taxon>
        <taxon>Cheilostomatida</taxon>
        <taxon>Flustrina</taxon>
        <taxon>Buguloidea</taxon>
        <taxon>Bugulidae</taxon>
        <taxon>Bugula</taxon>
    </lineage>
</organism>
<keyword evidence="3" id="KW-1185">Reference proteome</keyword>
<evidence type="ECO:0000313" key="2">
    <source>
        <dbReference type="EMBL" id="KAF6024581.1"/>
    </source>
</evidence>
<dbReference type="InterPro" id="IPR012674">
    <property type="entry name" value="Calycin"/>
</dbReference>
<proteinExistence type="inferred from homology"/>
<evidence type="ECO:0000256" key="1">
    <source>
        <dbReference type="ARBA" id="ARBA00008390"/>
    </source>
</evidence>
<evidence type="ECO:0000313" key="3">
    <source>
        <dbReference type="Proteomes" id="UP000593567"/>
    </source>
</evidence>